<gene>
    <name evidence="4" type="ORF">LARSCL_LOCUS20461</name>
</gene>
<dbReference type="InterPro" id="IPR023795">
    <property type="entry name" value="Serpin_CS"/>
</dbReference>
<dbReference type="SMART" id="SM00093">
    <property type="entry name" value="SERPIN"/>
    <property type="match status" value="1"/>
</dbReference>
<evidence type="ECO:0000256" key="2">
    <source>
        <dbReference type="RuleBase" id="RU000411"/>
    </source>
</evidence>
<dbReference type="GO" id="GO:0004867">
    <property type="term" value="F:serine-type endopeptidase inhibitor activity"/>
    <property type="evidence" value="ECO:0007669"/>
    <property type="project" value="InterPro"/>
</dbReference>
<dbReference type="AlphaFoldDB" id="A0AAV2BP84"/>
<dbReference type="EMBL" id="CAXIEN010000438">
    <property type="protein sequence ID" value="CAL1297710.1"/>
    <property type="molecule type" value="Genomic_DNA"/>
</dbReference>
<evidence type="ECO:0000313" key="5">
    <source>
        <dbReference type="Proteomes" id="UP001497382"/>
    </source>
</evidence>
<comment type="similarity">
    <text evidence="1 2">Belongs to the serpin family.</text>
</comment>
<dbReference type="Pfam" id="PF00079">
    <property type="entry name" value="Serpin"/>
    <property type="match status" value="1"/>
</dbReference>
<dbReference type="InterPro" id="IPR042185">
    <property type="entry name" value="Serpin_sf_2"/>
</dbReference>
<comment type="caution">
    <text evidence="4">The sequence shown here is derived from an EMBL/GenBank/DDBJ whole genome shotgun (WGS) entry which is preliminary data.</text>
</comment>
<dbReference type="PANTHER" id="PTHR11461">
    <property type="entry name" value="SERINE PROTEASE INHIBITOR, SERPIN"/>
    <property type="match status" value="1"/>
</dbReference>
<dbReference type="SUPFAM" id="SSF56574">
    <property type="entry name" value="Serpins"/>
    <property type="match status" value="1"/>
</dbReference>
<evidence type="ECO:0000313" key="4">
    <source>
        <dbReference type="EMBL" id="CAL1297710.1"/>
    </source>
</evidence>
<dbReference type="PANTHER" id="PTHR11461:SF211">
    <property type="entry name" value="GH10112P-RELATED"/>
    <property type="match status" value="1"/>
</dbReference>
<accession>A0AAV2BP84</accession>
<dbReference type="PROSITE" id="PS00284">
    <property type="entry name" value="SERPIN"/>
    <property type="match status" value="1"/>
</dbReference>
<proteinExistence type="inferred from homology"/>
<dbReference type="GO" id="GO:0005615">
    <property type="term" value="C:extracellular space"/>
    <property type="evidence" value="ECO:0007669"/>
    <property type="project" value="InterPro"/>
</dbReference>
<feature type="domain" description="Serpin" evidence="3">
    <location>
        <begin position="1"/>
        <end position="175"/>
    </location>
</feature>
<evidence type="ECO:0000259" key="3">
    <source>
        <dbReference type="SMART" id="SM00093"/>
    </source>
</evidence>
<name>A0AAV2BP84_9ARAC</name>
<reference evidence="4 5" key="1">
    <citation type="submission" date="2024-04" db="EMBL/GenBank/DDBJ databases">
        <authorList>
            <person name="Rising A."/>
            <person name="Reimegard J."/>
            <person name="Sonavane S."/>
            <person name="Akerstrom W."/>
            <person name="Nylinder S."/>
            <person name="Hedman E."/>
            <person name="Kallberg Y."/>
        </authorList>
    </citation>
    <scope>NUCLEOTIDE SEQUENCE [LARGE SCALE GENOMIC DNA]</scope>
</reference>
<protein>
    <recommendedName>
        <fullName evidence="3">Serpin domain-containing protein</fullName>
    </recommendedName>
</protein>
<evidence type="ECO:0000256" key="1">
    <source>
        <dbReference type="ARBA" id="ARBA00009500"/>
    </source>
</evidence>
<dbReference type="InterPro" id="IPR036186">
    <property type="entry name" value="Serpin_sf"/>
</dbReference>
<dbReference type="Proteomes" id="UP001497382">
    <property type="component" value="Unassembled WGS sequence"/>
</dbReference>
<organism evidence="4 5">
    <name type="scientific">Larinioides sclopetarius</name>
    <dbReference type="NCBI Taxonomy" id="280406"/>
    <lineage>
        <taxon>Eukaryota</taxon>
        <taxon>Metazoa</taxon>
        <taxon>Ecdysozoa</taxon>
        <taxon>Arthropoda</taxon>
        <taxon>Chelicerata</taxon>
        <taxon>Arachnida</taxon>
        <taxon>Araneae</taxon>
        <taxon>Araneomorphae</taxon>
        <taxon>Entelegynae</taxon>
        <taxon>Araneoidea</taxon>
        <taxon>Araneidae</taxon>
        <taxon>Larinioides</taxon>
    </lineage>
</organism>
<keyword evidence="5" id="KW-1185">Reference proteome</keyword>
<dbReference type="InterPro" id="IPR000215">
    <property type="entry name" value="Serpin_fam"/>
</dbReference>
<dbReference type="InterPro" id="IPR023796">
    <property type="entry name" value="Serpin_dom"/>
</dbReference>
<sequence>MYLTSRFPYASADNFQALELPYKGENVSMLILLPNEKDGLQDLEESLTPERLEEIQRRLYITKVDVSIPKLKLRFEKELSPETRVLGANQIFRNGAADFFGMTSNRNVAVSQVVHKAVIEVNEEGTEAATVTGINVVLVSSIGGTQQFKADHPFFFAIVEKSSNMILFLGGVYNL</sequence>
<dbReference type="Gene3D" id="2.30.39.10">
    <property type="entry name" value="Alpha-1-antitrypsin, domain 1"/>
    <property type="match status" value="1"/>
</dbReference>
<dbReference type="Gene3D" id="6.20.40.10">
    <property type="match status" value="1"/>
</dbReference>